<evidence type="ECO:0000256" key="1">
    <source>
        <dbReference type="ARBA" id="ARBA00001946"/>
    </source>
</evidence>
<dbReference type="NCBIfam" id="TIGR00204">
    <property type="entry name" value="dxs"/>
    <property type="match status" value="1"/>
</dbReference>
<keyword evidence="8" id="KW-0479">Metal-binding</keyword>
<keyword evidence="11" id="KW-0786">Thiamine pyrophosphate</keyword>
<evidence type="ECO:0000256" key="3">
    <source>
        <dbReference type="ARBA" id="ARBA00004980"/>
    </source>
</evidence>
<dbReference type="GO" id="GO:0019288">
    <property type="term" value="P:isopentenyl diphosphate biosynthetic process, methylerythritol 4-phosphate pathway"/>
    <property type="evidence" value="ECO:0007669"/>
    <property type="project" value="TreeGrafter"/>
</dbReference>
<feature type="domain" description="Transketolase-like pyrimidine-binding" evidence="13">
    <location>
        <begin position="344"/>
        <end position="509"/>
    </location>
</feature>
<dbReference type="HAMAP" id="MF_00315">
    <property type="entry name" value="DXP_synth"/>
    <property type="match status" value="1"/>
</dbReference>
<keyword evidence="10" id="KW-0784">Thiamine biosynthesis</keyword>
<dbReference type="CDD" id="cd02007">
    <property type="entry name" value="TPP_DXS"/>
    <property type="match status" value="1"/>
</dbReference>
<comment type="subunit">
    <text evidence="5">Homodimer.</text>
</comment>
<keyword evidence="12" id="KW-0414">Isoprene biosynthesis</keyword>
<dbReference type="SMART" id="SM00861">
    <property type="entry name" value="Transket_pyr"/>
    <property type="match status" value="1"/>
</dbReference>
<dbReference type="Gene3D" id="3.40.50.970">
    <property type="match status" value="2"/>
</dbReference>
<evidence type="ECO:0000256" key="4">
    <source>
        <dbReference type="ARBA" id="ARBA00011081"/>
    </source>
</evidence>
<evidence type="ECO:0000256" key="5">
    <source>
        <dbReference type="ARBA" id="ARBA00011738"/>
    </source>
</evidence>
<dbReference type="GO" id="GO:0005829">
    <property type="term" value="C:cytosol"/>
    <property type="evidence" value="ECO:0007669"/>
    <property type="project" value="TreeGrafter"/>
</dbReference>
<reference evidence="14" key="1">
    <citation type="submission" date="2020-05" db="EMBL/GenBank/DDBJ databases">
        <authorList>
            <person name="Chiriac C."/>
            <person name="Salcher M."/>
            <person name="Ghai R."/>
            <person name="Kavagutti S V."/>
        </authorList>
    </citation>
    <scope>NUCLEOTIDE SEQUENCE</scope>
</reference>
<gene>
    <name evidence="14" type="ORF">UFOPK3001_00675</name>
</gene>
<protein>
    <recommendedName>
        <fullName evidence="6">1-deoxy-D-xylulose-5-phosphate synthase</fullName>
        <ecNumber evidence="6">2.2.1.7</ecNumber>
    </recommendedName>
</protein>
<dbReference type="InterPro" id="IPR049557">
    <property type="entry name" value="Transketolase_CS"/>
</dbReference>
<dbReference type="NCBIfam" id="NF003933">
    <property type="entry name" value="PRK05444.2-2"/>
    <property type="match status" value="1"/>
</dbReference>
<dbReference type="GO" id="GO:0016114">
    <property type="term" value="P:terpenoid biosynthetic process"/>
    <property type="evidence" value="ECO:0007669"/>
    <property type="project" value="InterPro"/>
</dbReference>
<dbReference type="PROSITE" id="PS00801">
    <property type="entry name" value="TRANSKETOLASE_1"/>
    <property type="match status" value="1"/>
</dbReference>
<comment type="similarity">
    <text evidence="4">Belongs to the transketolase family. DXPS subfamily.</text>
</comment>
<dbReference type="EC" id="2.2.1.7" evidence="6"/>
<comment type="pathway">
    <text evidence="3">Metabolic intermediate biosynthesis; 1-deoxy-D-xylulose 5-phosphate biosynthesis; 1-deoxy-D-xylulose 5-phosphate from D-glyceraldehyde 3-phosphate and pyruvate: step 1/1.</text>
</comment>
<dbReference type="CDD" id="cd07033">
    <property type="entry name" value="TPP_PYR_DXS_TK_like"/>
    <property type="match status" value="1"/>
</dbReference>
<dbReference type="InterPro" id="IPR033248">
    <property type="entry name" value="Transketolase_C"/>
</dbReference>
<accession>A0A6J6XN71</accession>
<evidence type="ECO:0000256" key="11">
    <source>
        <dbReference type="ARBA" id="ARBA00023052"/>
    </source>
</evidence>
<evidence type="ECO:0000256" key="9">
    <source>
        <dbReference type="ARBA" id="ARBA00022842"/>
    </source>
</evidence>
<dbReference type="InterPro" id="IPR029061">
    <property type="entry name" value="THDP-binding"/>
</dbReference>
<dbReference type="SUPFAM" id="SSF52922">
    <property type="entry name" value="TK C-terminal domain-like"/>
    <property type="match status" value="1"/>
</dbReference>
<evidence type="ECO:0000259" key="13">
    <source>
        <dbReference type="SMART" id="SM00861"/>
    </source>
</evidence>
<keyword evidence="7" id="KW-0808">Transferase</keyword>
<dbReference type="GO" id="GO:0009228">
    <property type="term" value="P:thiamine biosynthetic process"/>
    <property type="evidence" value="ECO:0007669"/>
    <property type="project" value="UniProtKB-KW"/>
</dbReference>
<evidence type="ECO:0000256" key="6">
    <source>
        <dbReference type="ARBA" id="ARBA00013150"/>
    </source>
</evidence>
<dbReference type="Pfam" id="PF02779">
    <property type="entry name" value="Transket_pyr"/>
    <property type="match status" value="1"/>
</dbReference>
<dbReference type="PANTHER" id="PTHR43322:SF5">
    <property type="entry name" value="1-DEOXY-D-XYLULOSE-5-PHOSPHATE SYNTHASE, CHLOROPLASTIC"/>
    <property type="match status" value="1"/>
</dbReference>
<dbReference type="GO" id="GO:0008661">
    <property type="term" value="F:1-deoxy-D-xylulose-5-phosphate synthase activity"/>
    <property type="evidence" value="ECO:0007669"/>
    <property type="project" value="UniProtKB-EC"/>
</dbReference>
<dbReference type="InterPro" id="IPR005477">
    <property type="entry name" value="Dxylulose-5-P_synthase"/>
</dbReference>
<dbReference type="SUPFAM" id="SSF52518">
    <property type="entry name" value="Thiamin diphosphate-binding fold (THDP-binding)"/>
    <property type="match status" value="2"/>
</dbReference>
<dbReference type="EMBL" id="CAFAAJ010000032">
    <property type="protein sequence ID" value="CAB4796598.1"/>
    <property type="molecule type" value="Genomic_DNA"/>
</dbReference>
<dbReference type="Pfam" id="PF02780">
    <property type="entry name" value="Transketolase_C"/>
    <property type="match status" value="1"/>
</dbReference>
<keyword evidence="9" id="KW-0460">Magnesium</keyword>
<evidence type="ECO:0000256" key="2">
    <source>
        <dbReference type="ARBA" id="ARBA00001964"/>
    </source>
</evidence>
<name>A0A6J6XN71_9ZZZZ</name>
<evidence type="ECO:0000313" key="14">
    <source>
        <dbReference type="EMBL" id="CAB4796598.1"/>
    </source>
</evidence>
<evidence type="ECO:0000256" key="10">
    <source>
        <dbReference type="ARBA" id="ARBA00022977"/>
    </source>
</evidence>
<dbReference type="UniPathway" id="UPA00064">
    <property type="reaction ID" value="UER00091"/>
</dbReference>
<evidence type="ECO:0000256" key="7">
    <source>
        <dbReference type="ARBA" id="ARBA00022679"/>
    </source>
</evidence>
<dbReference type="Pfam" id="PF13292">
    <property type="entry name" value="DXP_synthase_N"/>
    <property type="match status" value="2"/>
</dbReference>
<comment type="cofactor">
    <cofactor evidence="1">
        <name>Mg(2+)</name>
        <dbReference type="ChEBI" id="CHEBI:18420"/>
    </cofactor>
</comment>
<dbReference type="AlphaFoldDB" id="A0A6J6XN71"/>
<evidence type="ECO:0000256" key="12">
    <source>
        <dbReference type="ARBA" id="ARBA00023229"/>
    </source>
</evidence>
<comment type="cofactor">
    <cofactor evidence="2">
        <name>thiamine diphosphate</name>
        <dbReference type="ChEBI" id="CHEBI:58937"/>
    </cofactor>
</comment>
<dbReference type="PANTHER" id="PTHR43322">
    <property type="entry name" value="1-D-DEOXYXYLULOSE 5-PHOSPHATE SYNTHASE-RELATED"/>
    <property type="match status" value="1"/>
</dbReference>
<dbReference type="GO" id="GO:0046872">
    <property type="term" value="F:metal ion binding"/>
    <property type="evidence" value="ECO:0007669"/>
    <property type="project" value="UniProtKB-KW"/>
</dbReference>
<evidence type="ECO:0000256" key="8">
    <source>
        <dbReference type="ARBA" id="ARBA00022723"/>
    </source>
</evidence>
<sequence>MTLAVQLSTIRSPEDLKTLSYPELADLAGEIRDFVVQAVSETGGHLGSNLGAVELTLALHRVFESPKDAILWDTGHQAYVHKIVTGRQDDFARLRQGGGLSGYPNRNESEHDWIENSHASTVLSYAYGLAVARDTGHDPRRHIVAVIGDGSMTGGMAYEALNNLGHSKRRVIIVLNDNGRSYAPTISNLTEARPADLDRPEQATLPDRLTERLAQAYTAIRMNPVYVRRQRRFEQLVRDIPVVGGQAERGVEAFKAAVREFLQPPSFFEALGVRYIGPIDGHNMAELESALRNAEALSAEGPIVVHVLTQKGRGYSPAEHDDEKHLHDAPVFDPYVGPPKAVPTGYTQAFAESIVKEADADPRIVAITAAMPGPTGLLPFEARFPDRFFDVGIAEQHAVTAAAGMAMGGLRPFVAVYSTFLSRAWDQVVYDVALHRLPVVFCLDRAGITGDDGPSHHGIYDMALLCKVPGMRVLAPSSAQDLQQMLHDAIELADDGPVMIRYPKGAARQVSEHEVGMGLHARRSREGGPELCILAVGKVFAAAERAADALAAEGVRATVWDVRSCAPLDEDMLDDAFLHRVVITAEDGIREGGVGMSIADLLSARGTPGSARPYVEVLGVPTEFVPQAKPDVILRQVGLDAEGIASTARRLLVR</sequence>
<dbReference type="Gene3D" id="3.40.50.920">
    <property type="match status" value="1"/>
</dbReference>
<organism evidence="14">
    <name type="scientific">freshwater metagenome</name>
    <dbReference type="NCBI Taxonomy" id="449393"/>
    <lineage>
        <taxon>unclassified sequences</taxon>
        <taxon>metagenomes</taxon>
        <taxon>ecological metagenomes</taxon>
    </lineage>
</organism>
<dbReference type="InterPro" id="IPR005475">
    <property type="entry name" value="Transketolase-like_Pyr-bd"/>
</dbReference>
<proteinExistence type="inferred from homology"/>
<dbReference type="FunFam" id="3.40.50.970:FF:000005">
    <property type="entry name" value="1-deoxy-D-xylulose-5-phosphate synthase"/>
    <property type="match status" value="1"/>
</dbReference>
<dbReference type="InterPro" id="IPR009014">
    <property type="entry name" value="Transketo_C/PFOR_II"/>
</dbReference>